<dbReference type="CDD" id="cd02883">
    <property type="entry name" value="NUDIX_Hydrolase"/>
    <property type="match status" value="1"/>
</dbReference>
<dbReference type="EC" id="3.6.1.27" evidence="1"/>
<feature type="transmembrane region" description="Helical" evidence="5">
    <location>
        <begin position="450"/>
        <end position="470"/>
    </location>
</feature>
<dbReference type="InterPro" id="IPR000326">
    <property type="entry name" value="PAP2/HPO"/>
</dbReference>
<dbReference type="PANTHER" id="PTHR14969">
    <property type="entry name" value="SPHINGOSINE-1-PHOSPHATE PHOSPHOHYDROLASE"/>
    <property type="match status" value="1"/>
</dbReference>
<dbReference type="SMART" id="SM00014">
    <property type="entry name" value="acidPPc"/>
    <property type="match status" value="1"/>
</dbReference>
<comment type="caution">
    <text evidence="7">The sequence shown here is derived from an EMBL/GenBank/DDBJ whole genome shotgun (WGS) entry which is preliminary data.</text>
</comment>
<feature type="domain" description="Nudix hydrolase" evidence="6">
    <location>
        <begin position="53"/>
        <end position="189"/>
    </location>
</feature>
<feature type="transmembrane region" description="Helical" evidence="5">
    <location>
        <begin position="307"/>
        <end position="328"/>
    </location>
</feature>
<dbReference type="PRINTS" id="PR00502">
    <property type="entry name" value="NUDIXFAMILY"/>
</dbReference>
<dbReference type="OrthoDB" id="5918940at2"/>
<keyword evidence="5" id="KW-0472">Membrane</keyword>
<dbReference type="Pfam" id="PF00293">
    <property type="entry name" value="NUDIX"/>
    <property type="match status" value="1"/>
</dbReference>
<dbReference type="Proteomes" id="UP000287563">
    <property type="component" value="Unassembled WGS sequence"/>
</dbReference>
<dbReference type="InterPro" id="IPR000086">
    <property type="entry name" value="NUDIX_hydrolase_dom"/>
</dbReference>
<dbReference type="Pfam" id="PF01569">
    <property type="entry name" value="PAP2"/>
    <property type="match status" value="1"/>
</dbReference>
<dbReference type="InterPro" id="IPR020476">
    <property type="entry name" value="Nudix_hydrolase"/>
</dbReference>
<evidence type="ECO:0000313" key="8">
    <source>
        <dbReference type="Proteomes" id="UP000287563"/>
    </source>
</evidence>
<evidence type="ECO:0000313" key="7">
    <source>
        <dbReference type="EMBL" id="RWX56976.1"/>
    </source>
</evidence>
<keyword evidence="8" id="KW-1185">Reference proteome</keyword>
<dbReference type="GO" id="GO:0050380">
    <property type="term" value="F:undecaprenyl-diphosphatase activity"/>
    <property type="evidence" value="ECO:0007669"/>
    <property type="project" value="UniProtKB-EC"/>
</dbReference>
<dbReference type="InterPro" id="IPR036938">
    <property type="entry name" value="PAP2/HPO_sf"/>
</dbReference>
<feature type="transmembrane region" description="Helical" evidence="5">
    <location>
        <begin position="335"/>
        <end position="354"/>
    </location>
</feature>
<keyword evidence="5" id="KW-0812">Transmembrane</keyword>
<feature type="transmembrane region" description="Helical" evidence="5">
    <location>
        <begin position="247"/>
        <end position="264"/>
    </location>
</feature>
<evidence type="ECO:0000256" key="4">
    <source>
        <dbReference type="ARBA" id="ARBA00047594"/>
    </source>
</evidence>
<dbReference type="EMBL" id="RJLM01000001">
    <property type="protein sequence ID" value="RWX56976.1"/>
    <property type="molecule type" value="Genomic_DNA"/>
</dbReference>
<dbReference type="Gene3D" id="3.90.79.10">
    <property type="entry name" value="Nucleoside Triphosphate Pyrophosphohydrolase"/>
    <property type="match status" value="1"/>
</dbReference>
<keyword evidence="5" id="KW-1133">Transmembrane helix</keyword>
<evidence type="ECO:0000256" key="5">
    <source>
        <dbReference type="SAM" id="Phobius"/>
    </source>
</evidence>
<feature type="transmembrane region" description="Helical" evidence="5">
    <location>
        <begin position="422"/>
        <end position="438"/>
    </location>
</feature>
<dbReference type="SUPFAM" id="SSF48317">
    <property type="entry name" value="Acid phosphatase/Vanadium-dependent haloperoxidase"/>
    <property type="match status" value="1"/>
</dbReference>
<sequence>MMLSILLLLRSAVFALLKIIYRLCIVLFLVCVALPVSANTSVANESAILDNIPDDIVGAVCVIRHDNKMVMLSEVITKKMSLPGGYIDKGDTPRQAAVREALEETGINVKVVDLLQYRGRAAIFSCVADSPILVSSFEDKTGYPIVASWFAKHYATEVRRVYLIDPNSIDPQEYRYRKDALLLADWMAKTPSSDIEIYSDLSGQVNSLHRLELEWVIQLQQAVRSWPENYQTVFDGIMAVVNLPGEPLFITFLVIVVTGLYGPIGLLQLTFVLLLATFTSGLIKLGVASPRPSDIIPELQQINAYGFGFPSGHTLIATMLWGLCWYALGKRVSKVVKWLSLSLVLALIVGQAVARVWYGVHFFSDTLASVLLGLIFVAALIVWHSASRFSLQEAIINRWFWLSVTLVVGIVAGLSLAPLHTYIFAILLGVVLSVEAVPKSVVATTDMVRLKMVGIILVGLVVIGTSVELLADLSSVSLVVLVIRGTGWTLGAIWLIAGSSSLLKRLK</sequence>
<evidence type="ECO:0000256" key="1">
    <source>
        <dbReference type="ARBA" id="ARBA00012374"/>
    </source>
</evidence>
<evidence type="ECO:0000259" key="6">
    <source>
        <dbReference type="PROSITE" id="PS51462"/>
    </source>
</evidence>
<dbReference type="InterPro" id="IPR015797">
    <property type="entry name" value="NUDIX_hydrolase-like_dom_sf"/>
</dbReference>
<dbReference type="AlphaFoldDB" id="A0A444JV84"/>
<reference evidence="7 8" key="1">
    <citation type="submission" date="2018-11" db="EMBL/GenBank/DDBJ databases">
        <title>Photobacterium sp. BEI247 sp. nov., a marine bacterium isolated from Yongle Blue Hole in the South China Sea.</title>
        <authorList>
            <person name="Wang X."/>
        </authorList>
    </citation>
    <scope>NUCLEOTIDE SEQUENCE [LARGE SCALE GENOMIC DNA]</scope>
    <source>
        <strain evidence="8">BEI247</strain>
    </source>
</reference>
<keyword evidence="2" id="KW-0378">Hydrolase</keyword>
<dbReference type="SUPFAM" id="SSF55811">
    <property type="entry name" value="Nudix"/>
    <property type="match status" value="1"/>
</dbReference>
<proteinExistence type="predicted"/>
<comment type="catalytic activity">
    <reaction evidence="4">
        <text>di-trans,octa-cis-undecaprenyl diphosphate + H2O = di-trans,octa-cis-undecaprenyl phosphate + phosphate + H(+)</text>
        <dbReference type="Rhea" id="RHEA:28094"/>
        <dbReference type="ChEBI" id="CHEBI:15377"/>
        <dbReference type="ChEBI" id="CHEBI:15378"/>
        <dbReference type="ChEBI" id="CHEBI:43474"/>
        <dbReference type="ChEBI" id="CHEBI:58405"/>
        <dbReference type="ChEBI" id="CHEBI:60392"/>
        <dbReference type="EC" id="3.6.1.27"/>
    </reaction>
</comment>
<dbReference type="PANTHER" id="PTHR14969:SF13">
    <property type="entry name" value="AT30094P"/>
    <property type="match status" value="1"/>
</dbReference>
<dbReference type="PROSITE" id="PS51462">
    <property type="entry name" value="NUDIX"/>
    <property type="match status" value="1"/>
</dbReference>
<evidence type="ECO:0000256" key="3">
    <source>
        <dbReference type="ARBA" id="ARBA00032707"/>
    </source>
</evidence>
<accession>A0A444JV84</accession>
<gene>
    <name evidence="7" type="ORF">EDI28_02745</name>
</gene>
<protein>
    <recommendedName>
        <fullName evidence="1">undecaprenyl-diphosphate phosphatase</fullName>
        <ecNumber evidence="1">3.6.1.27</ecNumber>
    </recommendedName>
    <alternativeName>
        <fullName evidence="3">Undecaprenyl pyrophosphate phosphatase</fullName>
    </alternativeName>
</protein>
<evidence type="ECO:0000256" key="2">
    <source>
        <dbReference type="ARBA" id="ARBA00022801"/>
    </source>
</evidence>
<name>A0A444JV84_9GAMM</name>
<feature type="transmembrane region" description="Helical" evidence="5">
    <location>
        <begin position="398"/>
        <end position="416"/>
    </location>
</feature>
<feature type="transmembrane region" description="Helical" evidence="5">
    <location>
        <begin position="476"/>
        <end position="497"/>
    </location>
</feature>
<organism evidence="7 8">
    <name type="scientific">Photobacterium chitinilyticum</name>
    <dbReference type="NCBI Taxonomy" id="2485123"/>
    <lineage>
        <taxon>Bacteria</taxon>
        <taxon>Pseudomonadati</taxon>
        <taxon>Pseudomonadota</taxon>
        <taxon>Gammaproteobacteria</taxon>
        <taxon>Vibrionales</taxon>
        <taxon>Vibrionaceae</taxon>
        <taxon>Photobacterium</taxon>
    </lineage>
</organism>
<feature type="transmembrane region" description="Helical" evidence="5">
    <location>
        <begin position="366"/>
        <end position="386"/>
    </location>
</feature>
<dbReference type="Gene3D" id="1.20.144.10">
    <property type="entry name" value="Phosphatidic acid phosphatase type 2/haloperoxidase"/>
    <property type="match status" value="1"/>
</dbReference>